<proteinExistence type="inferred from homology"/>
<dbReference type="GO" id="GO:0000049">
    <property type="term" value="F:tRNA binding"/>
    <property type="evidence" value="ECO:0007669"/>
    <property type="project" value="UniProtKB-UniRule"/>
</dbReference>
<evidence type="ECO:0000256" key="2">
    <source>
        <dbReference type="HAMAP-Rule" id="MF_00518"/>
    </source>
</evidence>
<comment type="function">
    <text evidence="2">An aminoacyl-tRNA editing enzyme that deacylates mischarged D-aminoacyl-tRNAs. Also deacylates mischarged glycyl-tRNA(Ala), protecting cells against glycine mischarging by AlaRS. Acts via tRNA-based rather than protein-based catalysis; rejects L-amino acids rather than detecting D-amino acids in the active site. By recycling D-aminoacyl-tRNA to D-amino acids and free tRNA molecules, this enzyme counteracts the toxicity associated with the formation of D-aminoacyl-tRNA entities in vivo and helps enforce protein L-homochirality.</text>
</comment>
<dbReference type="InterPro" id="IPR003732">
    <property type="entry name" value="Daa-tRNA_deacyls_DTD"/>
</dbReference>
<keyword evidence="2" id="KW-0820">tRNA-binding</keyword>
<keyword evidence="2 3" id="KW-0378">Hydrolase</keyword>
<evidence type="ECO:0000256" key="1">
    <source>
        <dbReference type="ARBA" id="ARBA00009673"/>
    </source>
</evidence>
<evidence type="ECO:0000313" key="3">
    <source>
        <dbReference type="EMBL" id="QNM12922.1"/>
    </source>
</evidence>
<comment type="catalytic activity">
    <reaction evidence="2">
        <text>a D-aminoacyl-tRNA + H2O = a tRNA + a D-alpha-amino acid + H(+)</text>
        <dbReference type="Rhea" id="RHEA:13953"/>
        <dbReference type="Rhea" id="RHEA-COMP:10123"/>
        <dbReference type="Rhea" id="RHEA-COMP:10124"/>
        <dbReference type="ChEBI" id="CHEBI:15377"/>
        <dbReference type="ChEBI" id="CHEBI:15378"/>
        <dbReference type="ChEBI" id="CHEBI:59871"/>
        <dbReference type="ChEBI" id="CHEBI:78442"/>
        <dbReference type="ChEBI" id="CHEBI:79333"/>
        <dbReference type="EC" id="3.1.1.96"/>
    </reaction>
</comment>
<comment type="domain">
    <text evidence="2">A Gly-cisPro motif from one monomer fits into the active site of the other monomer to allow specific chiral rejection of L-amino acids.</text>
</comment>
<dbReference type="GO" id="GO:0106026">
    <property type="term" value="F:Gly-tRNA(Ala) deacylase activity"/>
    <property type="evidence" value="ECO:0007669"/>
    <property type="project" value="UniProtKB-UniRule"/>
</dbReference>
<dbReference type="Proteomes" id="UP000515856">
    <property type="component" value="Chromosome"/>
</dbReference>
<protein>
    <recommendedName>
        <fullName evidence="2">D-aminoacyl-tRNA deacylase</fullName>
        <shortName evidence="2">DTD</shortName>
        <ecNumber evidence="2">3.1.1.96</ecNumber>
    </recommendedName>
    <alternativeName>
        <fullName evidence="2">Gly-tRNA(Ala) deacylase</fullName>
        <ecNumber evidence="2">3.1.1.-</ecNumber>
    </alternativeName>
</protein>
<comment type="subcellular location">
    <subcellularLocation>
        <location evidence="2">Cytoplasm</location>
    </subcellularLocation>
</comment>
<dbReference type="EC" id="3.1.1.96" evidence="2"/>
<evidence type="ECO:0000313" key="4">
    <source>
        <dbReference type="Proteomes" id="UP000515856"/>
    </source>
</evidence>
<dbReference type="Gene3D" id="3.50.80.10">
    <property type="entry name" value="D-tyrosyl-tRNA(Tyr) deacylase"/>
    <property type="match status" value="1"/>
</dbReference>
<dbReference type="AlphaFoldDB" id="A0A7G9GQ40"/>
<gene>
    <name evidence="2" type="primary">dtd</name>
    <name evidence="3" type="ORF">H9Q80_02920</name>
</gene>
<dbReference type="EMBL" id="CP060636">
    <property type="protein sequence ID" value="QNM12922.1"/>
    <property type="molecule type" value="Genomic_DNA"/>
</dbReference>
<comment type="subunit">
    <text evidence="2">Homodimer.</text>
</comment>
<dbReference type="PANTHER" id="PTHR10472:SF5">
    <property type="entry name" value="D-AMINOACYL-TRNA DEACYLASE 1"/>
    <property type="match status" value="1"/>
</dbReference>
<dbReference type="NCBIfam" id="TIGR00256">
    <property type="entry name" value="D-aminoacyl-tRNA deacylase"/>
    <property type="match status" value="1"/>
</dbReference>
<dbReference type="EC" id="3.1.1.-" evidence="2"/>
<dbReference type="GO" id="GO:0019478">
    <property type="term" value="P:D-amino acid catabolic process"/>
    <property type="evidence" value="ECO:0007669"/>
    <property type="project" value="UniProtKB-UniRule"/>
</dbReference>
<dbReference type="CDD" id="cd00563">
    <property type="entry name" value="Dtyr_deacylase"/>
    <property type="match status" value="1"/>
</dbReference>
<dbReference type="SUPFAM" id="SSF69500">
    <property type="entry name" value="DTD-like"/>
    <property type="match status" value="1"/>
</dbReference>
<comment type="similarity">
    <text evidence="1 2">Belongs to the DTD family.</text>
</comment>
<feature type="short sequence motif" description="Gly-cisPro motif, important for rejection of L-amino acids" evidence="2">
    <location>
        <begin position="137"/>
        <end position="138"/>
    </location>
</feature>
<keyword evidence="2" id="KW-0694">RNA-binding</keyword>
<dbReference type="GO" id="GO:0005737">
    <property type="term" value="C:cytoplasm"/>
    <property type="evidence" value="ECO:0007669"/>
    <property type="project" value="UniProtKB-SubCell"/>
</dbReference>
<dbReference type="FunFam" id="3.50.80.10:FF:000001">
    <property type="entry name" value="D-aminoacyl-tRNA deacylase"/>
    <property type="match status" value="1"/>
</dbReference>
<dbReference type="GO" id="GO:0043908">
    <property type="term" value="F:Ser(Gly)-tRNA(Ala) hydrolase activity"/>
    <property type="evidence" value="ECO:0007669"/>
    <property type="project" value="UniProtKB-UniRule"/>
</dbReference>
<dbReference type="RefSeq" id="WP_117456075.1">
    <property type="nucleotide sequence ID" value="NZ_CP060636.1"/>
</dbReference>
<dbReference type="KEGG" id="ehn:H9Q80_02920"/>
<keyword evidence="4" id="KW-1185">Reference proteome</keyword>
<accession>A0A7G9GQ40</accession>
<organism evidence="3 4">
    <name type="scientific">[Eubacterium] hominis</name>
    <dbReference type="NCBI Taxonomy" id="2764325"/>
    <lineage>
        <taxon>Bacteria</taxon>
        <taxon>Bacillati</taxon>
        <taxon>Bacillota</taxon>
        <taxon>Erysipelotrichia</taxon>
        <taxon>Erysipelotrichales</taxon>
        <taxon>Erysipelotrichaceae</taxon>
        <taxon>Amedibacillus</taxon>
    </lineage>
</organism>
<dbReference type="HAMAP" id="MF_00518">
    <property type="entry name" value="Deacylase_Dtd"/>
    <property type="match status" value="1"/>
</dbReference>
<reference evidence="3 4" key="1">
    <citation type="submission" date="2020-08" db="EMBL/GenBank/DDBJ databases">
        <authorList>
            <person name="Liu C."/>
            <person name="Sun Q."/>
        </authorList>
    </citation>
    <scope>NUCLEOTIDE SEQUENCE [LARGE SCALE GENOMIC DNA]</scope>
    <source>
        <strain evidence="3 4">NSJ-61</strain>
    </source>
</reference>
<dbReference type="GO" id="GO:0051500">
    <property type="term" value="F:D-tyrosyl-tRNA(Tyr) deacylase activity"/>
    <property type="evidence" value="ECO:0007669"/>
    <property type="project" value="TreeGrafter"/>
</dbReference>
<dbReference type="InterPro" id="IPR023509">
    <property type="entry name" value="DTD-like_sf"/>
</dbReference>
<comment type="catalytic activity">
    <reaction evidence="2">
        <text>glycyl-tRNA(Ala) + H2O = tRNA(Ala) + glycine + H(+)</text>
        <dbReference type="Rhea" id="RHEA:53744"/>
        <dbReference type="Rhea" id="RHEA-COMP:9657"/>
        <dbReference type="Rhea" id="RHEA-COMP:13640"/>
        <dbReference type="ChEBI" id="CHEBI:15377"/>
        <dbReference type="ChEBI" id="CHEBI:15378"/>
        <dbReference type="ChEBI" id="CHEBI:57305"/>
        <dbReference type="ChEBI" id="CHEBI:78442"/>
        <dbReference type="ChEBI" id="CHEBI:78522"/>
    </reaction>
</comment>
<dbReference type="Pfam" id="PF02580">
    <property type="entry name" value="Tyr_Deacylase"/>
    <property type="match status" value="1"/>
</dbReference>
<sequence length="151" mass="16683">MRVIIQRVAHASVKVDGEYTGKIDQGFMLLVGITQTDTIDIVKKIAKKCAELRVFEDENGKMNKGLSDVKGKILSISQFTLYADCKKGRRPGFERAAKGDVAKPLWEAFNEEIRSYGLEVETGIFGADMKVELLNDGPVTIILDSAEMGLE</sequence>
<dbReference type="PANTHER" id="PTHR10472">
    <property type="entry name" value="D-TYROSYL-TRNA TYR DEACYLASE"/>
    <property type="match status" value="1"/>
</dbReference>
<name>A0A7G9GQ40_9FIRM</name>
<keyword evidence="2" id="KW-0963">Cytoplasm</keyword>